<feature type="transmembrane region" description="Helical" evidence="11">
    <location>
        <begin position="32"/>
        <end position="53"/>
    </location>
</feature>
<comment type="catalytic activity">
    <reaction evidence="9 10">
        <text>4 Fe(II)-[cytochrome c] + O2 + 8 H(+)(in) = 4 Fe(III)-[cytochrome c] + 2 H2O + 4 H(+)(out)</text>
        <dbReference type="Rhea" id="RHEA:11436"/>
        <dbReference type="Rhea" id="RHEA-COMP:10350"/>
        <dbReference type="Rhea" id="RHEA-COMP:14399"/>
        <dbReference type="ChEBI" id="CHEBI:15377"/>
        <dbReference type="ChEBI" id="CHEBI:15378"/>
        <dbReference type="ChEBI" id="CHEBI:15379"/>
        <dbReference type="ChEBI" id="CHEBI:29033"/>
        <dbReference type="ChEBI" id="CHEBI:29034"/>
        <dbReference type="EC" id="7.1.1.9"/>
    </reaction>
</comment>
<comment type="subcellular location">
    <subcellularLocation>
        <location evidence="2">Cell membrane</location>
        <topology evidence="2">Multi-pass membrane protein</topology>
    </subcellularLocation>
</comment>
<sequence>MHVEVVMFLGLTAFFWLAAIIYGIFARGEVVGLVALILTGGLTLIIGSFIAFAGRRLDGPRPEDRDAEISEGAGELGFFSPGSYWPVTVAAAAALTAIAVAFWLVWLVIIGTGLLLMSVCGMLFEYHRRPAGH</sequence>
<dbReference type="AlphaFoldDB" id="A0A849A4W9"/>
<evidence type="ECO:0000256" key="11">
    <source>
        <dbReference type="SAM" id="Phobius"/>
    </source>
</evidence>
<reference evidence="12 13" key="1">
    <citation type="submission" date="2020-05" db="EMBL/GenBank/DDBJ databases">
        <title>Nakamurella sp. DB0629 isolated from air conditioner.</title>
        <authorList>
            <person name="Kim D.H."/>
            <person name="Kim D.-U."/>
        </authorList>
    </citation>
    <scope>NUCLEOTIDE SEQUENCE [LARGE SCALE GENOMIC DNA]</scope>
    <source>
        <strain evidence="12 13">DB0629</strain>
    </source>
</reference>
<evidence type="ECO:0000256" key="1">
    <source>
        <dbReference type="ARBA" id="ARBA00002536"/>
    </source>
</evidence>
<dbReference type="Pfam" id="PF12270">
    <property type="entry name" value="Cyt_c_ox_IV"/>
    <property type="match status" value="1"/>
</dbReference>
<evidence type="ECO:0000256" key="3">
    <source>
        <dbReference type="ARBA" id="ARBA00006870"/>
    </source>
</evidence>
<keyword evidence="8 10" id="KW-0472">Membrane</keyword>
<evidence type="ECO:0000256" key="10">
    <source>
        <dbReference type="PIRNR" id="PIRNR017385"/>
    </source>
</evidence>
<feature type="transmembrane region" description="Helical" evidence="11">
    <location>
        <begin position="6"/>
        <end position="25"/>
    </location>
</feature>
<accession>A0A849A4W9</accession>
<keyword evidence="4 10" id="KW-1003">Cell membrane</keyword>
<dbReference type="PIRSF" id="PIRSF017385">
    <property type="entry name" value="CtaF"/>
    <property type="match status" value="1"/>
</dbReference>
<protein>
    <recommendedName>
        <fullName evidence="10">Cytochrome c oxidase polypeptide 4</fullName>
        <ecNumber evidence="10">7.1.1.9</ecNumber>
    </recommendedName>
    <alternativeName>
        <fullName evidence="10">Cytochrome aa3 subunit 4</fullName>
    </alternativeName>
    <alternativeName>
        <fullName evidence="10">Cytochrome c oxidase polypeptide IV</fullName>
    </alternativeName>
</protein>
<evidence type="ECO:0000256" key="7">
    <source>
        <dbReference type="ARBA" id="ARBA00022989"/>
    </source>
</evidence>
<keyword evidence="6 10" id="KW-1278">Translocase</keyword>
<comment type="subunit">
    <text evidence="10">Associates with subunits I, II and III to form cytochrome c oxidase.</text>
</comment>
<name>A0A849A4W9_9ACTN</name>
<evidence type="ECO:0000256" key="6">
    <source>
        <dbReference type="ARBA" id="ARBA00022967"/>
    </source>
</evidence>
<proteinExistence type="inferred from homology"/>
<comment type="caution">
    <text evidence="12">The sequence shown here is derived from an EMBL/GenBank/DDBJ whole genome shotgun (WGS) entry which is preliminary data.</text>
</comment>
<evidence type="ECO:0000313" key="12">
    <source>
        <dbReference type="EMBL" id="NNG34676.1"/>
    </source>
</evidence>
<evidence type="ECO:0000256" key="2">
    <source>
        <dbReference type="ARBA" id="ARBA00004651"/>
    </source>
</evidence>
<feature type="transmembrane region" description="Helical" evidence="11">
    <location>
        <begin position="91"/>
        <end position="124"/>
    </location>
</feature>
<comment type="similarity">
    <text evidence="3 10">Belongs to the cytochrome c oxidase bacterial subunit CtaF family.</text>
</comment>
<dbReference type="GO" id="GO:0022900">
    <property type="term" value="P:electron transport chain"/>
    <property type="evidence" value="ECO:0007669"/>
    <property type="project" value="InterPro"/>
</dbReference>
<gene>
    <name evidence="12" type="ORF">HKD39_02845</name>
</gene>
<dbReference type="GO" id="GO:0005886">
    <property type="term" value="C:plasma membrane"/>
    <property type="evidence" value="ECO:0007669"/>
    <property type="project" value="UniProtKB-SubCell"/>
</dbReference>
<organism evidence="12 13">
    <name type="scientific">Nakamurella aerolata</name>
    <dbReference type="NCBI Taxonomy" id="1656892"/>
    <lineage>
        <taxon>Bacteria</taxon>
        <taxon>Bacillati</taxon>
        <taxon>Actinomycetota</taxon>
        <taxon>Actinomycetes</taxon>
        <taxon>Nakamurellales</taxon>
        <taxon>Nakamurellaceae</taxon>
        <taxon>Nakamurella</taxon>
    </lineage>
</organism>
<evidence type="ECO:0000256" key="4">
    <source>
        <dbReference type="ARBA" id="ARBA00022475"/>
    </source>
</evidence>
<dbReference type="RefSeq" id="WP_171198436.1">
    <property type="nucleotide sequence ID" value="NZ_JABEND010000001.1"/>
</dbReference>
<evidence type="ECO:0000256" key="8">
    <source>
        <dbReference type="ARBA" id="ARBA00023136"/>
    </source>
</evidence>
<dbReference type="Proteomes" id="UP000562984">
    <property type="component" value="Unassembled WGS sequence"/>
</dbReference>
<dbReference type="InterPro" id="IPR021050">
    <property type="entry name" value="Cyt_c_oxidase_su4_actinobac"/>
</dbReference>
<keyword evidence="5 11" id="KW-0812">Transmembrane</keyword>
<evidence type="ECO:0000313" key="13">
    <source>
        <dbReference type="Proteomes" id="UP000562984"/>
    </source>
</evidence>
<dbReference type="EMBL" id="JABEND010000001">
    <property type="protein sequence ID" value="NNG34676.1"/>
    <property type="molecule type" value="Genomic_DNA"/>
</dbReference>
<dbReference type="EC" id="7.1.1.9" evidence="10"/>
<evidence type="ECO:0000256" key="5">
    <source>
        <dbReference type="ARBA" id="ARBA00022692"/>
    </source>
</evidence>
<keyword evidence="13" id="KW-1185">Reference proteome</keyword>
<keyword evidence="7 11" id="KW-1133">Transmembrane helix</keyword>
<evidence type="ECO:0000256" key="9">
    <source>
        <dbReference type="ARBA" id="ARBA00047816"/>
    </source>
</evidence>
<comment type="function">
    <text evidence="1 10">Part of cytochrome c oxidase, its function is unknown.</text>
</comment>
<dbReference type="GO" id="GO:0004129">
    <property type="term" value="F:cytochrome-c oxidase activity"/>
    <property type="evidence" value="ECO:0007669"/>
    <property type="project" value="UniProtKB-EC"/>
</dbReference>